<dbReference type="InterPro" id="IPR051944">
    <property type="entry name" value="BEACH_domain_protein"/>
</dbReference>
<dbReference type="SUPFAM" id="SSF48371">
    <property type="entry name" value="ARM repeat"/>
    <property type="match status" value="1"/>
</dbReference>
<feature type="repeat" description="PPR" evidence="5">
    <location>
        <begin position="4066"/>
        <end position="4100"/>
    </location>
</feature>
<dbReference type="Gene3D" id="2.130.10.10">
    <property type="entry name" value="YVTN repeat-like/Quinoprotein amine dehydrogenase"/>
    <property type="match status" value="1"/>
</dbReference>
<dbReference type="InterPro" id="IPR036372">
    <property type="entry name" value="BEACH_dom_sf"/>
</dbReference>
<dbReference type="PROSITE" id="PS51783">
    <property type="entry name" value="PH_BEACH"/>
    <property type="match status" value="1"/>
</dbReference>
<feature type="domain" description="BEACH-type PH" evidence="8">
    <location>
        <begin position="2686"/>
        <end position="2852"/>
    </location>
</feature>
<dbReference type="PANTHER" id="PTHR46108:SF4">
    <property type="entry name" value="BLUE CHEESE"/>
    <property type="match status" value="1"/>
</dbReference>
<keyword evidence="10" id="KW-1185">Reference proteome</keyword>
<evidence type="ECO:0008006" key="11">
    <source>
        <dbReference type="Google" id="ProtNLM"/>
    </source>
</evidence>
<dbReference type="CDD" id="cd06071">
    <property type="entry name" value="Beach"/>
    <property type="match status" value="1"/>
</dbReference>
<dbReference type="FunFam" id="1.25.40.10:FF:000031">
    <property type="entry name" value="Pentatricopeptide repeat-containing protein mitochondrial"/>
    <property type="match status" value="1"/>
</dbReference>
<dbReference type="Pfam" id="PF14432">
    <property type="entry name" value="DYW_deaminase"/>
    <property type="match status" value="1"/>
</dbReference>
<dbReference type="SMART" id="SM00320">
    <property type="entry name" value="WD40"/>
    <property type="match status" value="4"/>
</dbReference>
<evidence type="ECO:0000256" key="5">
    <source>
        <dbReference type="PROSITE-ProRule" id="PRU00708"/>
    </source>
</evidence>
<name>A0A6A4LTQ7_9ERIC</name>
<dbReference type="Pfam" id="PF20430">
    <property type="entry name" value="Eplus_motif"/>
    <property type="match status" value="1"/>
</dbReference>
<dbReference type="InterPro" id="IPR000409">
    <property type="entry name" value="BEACH_dom"/>
</dbReference>
<dbReference type="Gene3D" id="2.60.120.200">
    <property type="match status" value="1"/>
</dbReference>
<dbReference type="InterPro" id="IPR001680">
    <property type="entry name" value="WD40_rpt"/>
</dbReference>
<dbReference type="NCBIfam" id="TIGR00756">
    <property type="entry name" value="PPR"/>
    <property type="match status" value="5"/>
</dbReference>
<dbReference type="InterPro" id="IPR002885">
    <property type="entry name" value="PPR_rpt"/>
</dbReference>
<feature type="repeat" description="PPR" evidence="5">
    <location>
        <begin position="4202"/>
        <end position="4232"/>
    </location>
</feature>
<dbReference type="Gene3D" id="2.30.29.30">
    <property type="entry name" value="Pleckstrin-homology domain (PH domain)/Phosphotyrosine-binding domain (PTB)"/>
    <property type="match status" value="1"/>
</dbReference>
<feature type="region of interest" description="Disordered" evidence="6">
    <location>
        <begin position="692"/>
        <end position="712"/>
    </location>
</feature>
<dbReference type="Pfam" id="PF02138">
    <property type="entry name" value="Beach"/>
    <property type="match status" value="2"/>
</dbReference>
<dbReference type="Pfam" id="PF14844">
    <property type="entry name" value="PH_BEACH"/>
    <property type="match status" value="1"/>
</dbReference>
<dbReference type="PROSITE" id="PS50197">
    <property type="entry name" value="BEACH"/>
    <property type="match status" value="1"/>
</dbReference>
<dbReference type="InterPro" id="IPR032867">
    <property type="entry name" value="DYW_dom"/>
</dbReference>
<dbReference type="PANTHER" id="PTHR46108">
    <property type="entry name" value="BLUE CHEESE"/>
    <property type="match status" value="1"/>
</dbReference>
<feature type="repeat" description="WD" evidence="4">
    <location>
        <begin position="3227"/>
        <end position="3261"/>
    </location>
</feature>
<dbReference type="Pfam" id="PF01535">
    <property type="entry name" value="PPR"/>
    <property type="match status" value="6"/>
</dbReference>
<dbReference type="Pfam" id="PF00400">
    <property type="entry name" value="WD40"/>
    <property type="match status" value="2"/>
</dbReference>
<evidence type="ECO:0000259" key="8">
    <source>
        <dbReference type="PROSITE" id="PS51783"/>
    </source>
</evidence>
<dbReference type="InterPro" id="IPR015943">
    <property type="entry name" value="WD40/YVTN_repeat-like_dom_sf"/>
</dbReference>
<evidence type="ECO:0000259" key="7">
    <source>
        <dbReference type="PROSITE" id="PS50197"/>
    </source>
</evidence>
<dbReference type="SUPFAM" id="SSF81837">
    <property type="entry name" value="BEACH domain"/>
    <property type="match status" value="1"/>
</dbReference>
<feature type="repeat" description="PPR" evidence="5">
    <location>
        <begin position="3662"/>
        <end position="3696"/>
    </location>
</feature>
<proteinExistence type="inferred from homology"/>
<dbReference type="InterPro" id="IPR046848">
    <property type="entry name" value="E_motif"/>
</dbReference>
<feature type="repeat" description="PPR" evidence="5">
    <location>
        <begin position="3764"/>
        <end position="3798"/>
    </location>
</feature>
<protein>
    <recommendedName>
        <fullName evidence="11">BEACH-type PH domain-containing protein</fullName>
    </recommendedName>
</protein>
<feature type="compositionally biased region" description="Polar residues" evidence="6">
    <location>
        <begin position="477"/>
        <end position="495"/>
    </location>
</feature>
<evidence type="ECO:0000256" key="3">
    <source>
        <dbReference type="ARBA" id="ARBA00022737"/>
    </source>
</evidence>
<comment type="caution">
    <text evidence="9">The sequence shown here is derived from an EMBL/GenBank/DDBJ whole genome shotgun (WGS) entry which is preliminary data.</text>
</comment>
<dbReference type="InterPro" id="IPR019775">
    <property type="entry name" value="WD40_repeat_CS"/>
</dbReference>
<dbReference type="PROSITE" id="PS50294">
    <property type="entry name" value="WD_REPEATS_REGION"/>
    <property type="match status" value="1"/>
</dbReference>
<dbReference type="Gene3D" id="1.25.40.10">
    <property type="entry name" value="Tetratricopeptide repeat domain"/>
    <property type="match status" value="6"/>
</dbReference>
<feature type="region of interest" description="Disordered" evidence="6">
    <location>
        <begin position="477"/>
        <end position="539"/>
    </location>
</feature>
<dbReference type="Gene3D" id="1.25.10.10">
    <property type="entry name" value="Leucine-rich Repeat Variant"/>
    <property type="match status" value="1"/>
</dbReference>
<evidence type="ECO:0000256" key="4">
    <source>
        <dbReference type="PROSITE-ProRule" id="PRU00221"/>
    </source>
</evidence>
<dbReference type="InterPro" id="IPR016024">
    <property type="entry name" value="ARM-type_fold"/>
</dbReference>
<dbReference type="CDD" id="cd01201">
    <property type="entry name" value="PH_BEACH"/>
    <property type="match status" value="1"/>
</dbReference>
<feature type="non-terminal residue" evidence="9">
    <location>
        <position position="1"/>
    </location>
</feature>
<dbReference type="Pfam" id="PF20431">
    <property type="entry name" value="E_motif"/>
    <property type="match status" value="1"/>
</dbReference>
<dbReference type="SMART" id="SM01026">
    <property type="entry name" value="Beach"/>
    <property type="match status" value="1"/>
</dbReference>
<evidence type="ECO:0000313" key="10">
    <source>
        <dbReference type="Proteomes" id="UP000428333"/>
    </source>
</evidence>
<feature type="repeat" description="WD" evidence="4">
    <location>
        <begin position="3270"/>
        <end position="3305"/>
    </location>
</feature>
<dbReference type="SUPFAM" id="SSF50978">
    <property type="entry name" value="WD40 repeat-like"/>
    <property type="match status" value="1"/>
</dbReference>
<dbReference type="InterPro" id="IPR011990">
    <property type="entry name" value="TPR-like_helical_dom_sf"/>
</dbReference>
<evidence type="ECO:0000256" key="2">
    <source>
        <dbReference type="ARBA" id="ARBA00022574"/>
    </source>
</evidence>
<evidence type="ECO:0000256" key="1">
    <source>
        <dbReference type="ARBA" id="ARBA00006643"/>
    </source>
</evidence>
<dbReference type="PROSITE" id="PS00678">
    <property type="entry name" value="WD_REPEATS_1"/>
    <property type="match status" value="1"/>
</dbReference>
<dbReference type="FunFam" id="1.25.40.10:FF:000366">
    <property type="entry name" value="Pentatricopeptide (PPR) repeat-containing protein"/>
    <property type="match status" value="1"/>
</dbReference>
<dbReference type="Gene3D" id="1.10.1540.10">
    <property type="entry name" value="BEACH domain"/>
    <property type="match status" value="1"/>
</dbReference>
<feature type="region of interest" description="Disordered" evidence="6">
    <location>
        <begin position="15"/>
        <end position="43"/>
    </location>
</feature>
<organism evidence="9 10">
    <name type="scientific">Rhododendron williamsianum</name>
    <dbReference type="NCBI Taxonomy" id="262921"/>
    <lineage>
        <taxon>Eukaryota</taxon>
        <taxon>Viridiplantae</taxon>
        <taxon>Streptophyta</taxon>
        <taxon>Embryophyta</taxon>
        <taxon>Tracheophyta</taxon>
        <taxon>Spermatophyta</taxon>
        <taxon>Magnoliopsida</taxon>
        <taxon>eudicotyledons</taxon>
        <taxon>Gunneridae</taxon>
        <taxon>Pentapetalae</taxon>
        <taxon>asterids</taxon>
        <taxon>Ericales</taxon>
        <taxon>Ericaceae</taxon>
        <taxon>Ericoideae</taxon>
        <taxon>Rhodoreae</taxon>
        <taxon>Rhododendron</taxon>
    </lineage>
</organism>
<feature type="compositionally biased region" description="Basic and acidic residues" evidence="6">
    <location>
        <begin position="696"/>
        <end position="705"/>
    </location>
</feature>
<dbReference type="EMBL" id="QEFC01001001">
    <property type="protein sequence ID" value="KAE9460622.1"/>
    <property type="molecule type" value="Genomic_DNA"/>
</dbReference>
<comment type="similarity">
    <text evidence="1">Belongs to the PPR family. PCMP-H subfamily.</text>
</comment>
<accession>A0A6A4LTQ7</accession>
<keyword evidence="2 4" id="KW-0853">WD repeat</keyword>
<dbReference type="InterPro" id="IPR036322">
    <property type="entry name" value="WD40_repeat_dom_sf"/>
</dbReference>
<evidence type="ECO:0000313" key="9">
    <source>
        <dbReference type="EMBL" id="KAE9460622.1"/>
    </source>
</evidence>
<feature type="compositionally biased region" description="Basic residues" evidence="6">
    <location>
        <begin position="516"/>
        <end position="528"/>
    </location>
</feature>
<gene>
    <name evidence="9" type="ORF">C3L33_07461</name>
</gene>
<keyword evidence="3" id="KW-0677">Repeat</keyword>
<evidence type="ECO:0000256" key="6">
    <source>
        <dbReference type="SAM" id="MobiDB-lite"/>
    </source>
</evidence>
<dbReference type="GO" id="GO:0016070">
    <property type="term" value="P:RNA metabolic process"/>
    <property type="evidence" value="ECO:0007669"/>
    <property type="project" value="UniProtKB-ARBA"/>
</dbReference>
<dbReference type="InterPro" id="IPR023362">
    <property type="entry name" value="PH-BEACH_dom"/>
</dbReference>
<dbReference type="FunFam" id="1.25.40.10:FF:000344">
    <property type="entry name" value="Pentatricopeptide repeat-containing protein"/>
    <property type="match status" value="1"/>
</dbReference>
<dbReference type="GO" id="GO:0008270">
    <property type="term" value="F:zinc ion binding"/>
    <property type="evidence" value="ECO:0007669"/>
    <property type="project" value="InterPro"/>
</dbReference>
<feature type="repeat" description="PPR" evidence="5">
    <location>
        <begin position="3865"/>
        <end position="3899"/>
    </location>
</feature>
<feature type="compositionally biased region" description="Low complexity" evidence="6">
    <location>
        <begin position="17"/>
        <end position="43"/>
    </location>
</feature>
<dbReference type="InterPro" id="IPR046849">
    <property type="entry name" value="E2_motif"/>
</dbReference>
<dbReference type="PROSITE" id="PS50082">
    <property type="entry name" value="WD_REPEATS_2"/>
    <property type="match status" value="2"/>
</dbReference>
<dbReference type="Pfam" id="PF13041">
    <property type="entry name" value="PPR_2"/>
    <property type="match status" value="2"/>
</dbReference>
<feature type="region of interest" description="Disordered" evidence="6">
    <location>
        <begin position="2031"/>
        <end position="2052"/>
    </location>
</feature>
<dbReference type="InterPro" id="IPR011993">
    <property type="entry name" value="PH-like_dom_sf"/>
</dbReference>
<dbReference type="Proteomes" id="UP000428333">
    <property type="component" value="Linkage Group LG04"/>
</dbReference>
<feature type="region of interest" description="Disordered" evidence="6">
    <location>
        <begin position="2448"/>
        <end position="2472"/>
    </location>
</feature>
<dbReference type="InterPro" id="IPR013320">
    <property type="entry name" value="ConA-like_dom_sf"/>
</dbReference>
<feature type="domain" description="BEACH" evidence="7">
    <location>
        <begin position="2877"/>
        <end position="3138"/>
    </location>
</feature>
<dbReference type="SUPFAM" id="SSF50729">
    <property type="entry name" value="PH domain-like"/>
    <property type="match status" value="1"/>
</dbReference>
<reference evidence="9 10" key="1">
    <citation type="journal article" date="2019" name="Genome Biol. Evol.">
        <title>The Rhododendron genome and chromosomal organization provide insight into shared whole-genome duplications across the heath family (Ericaceae).</title>
        <authorList>
            <person name="Soza V.L."/>
            <person name="Lindsley D."/>
            <person name="Waalkes A."/>
            <person name="Ramage E."/>
            <person name="Patwardhan R.P."/>
            <person name="Burton J.N."/>
            <person name="Adey A."/>
            <person name="Kumar A."/>
            <person name="Qiu R."/>
            <person name="Shendure J."/>
            <person name="Hall B."/>
        </authorList>
    </citation>
    <scope>NUCLEOTIDE SEQUENCE [LARGE SCALE GENOMIC DNA]</scope>
    <source>
        <strain evidence="9">RSF 1966-606</strain>
    </source>
</reference>
<dbReference type="InterPro" id="IPR011989">
    <property type="entry name" value="ARM-like"/>
</dbReference>
<feature type="repeat" description="PPR" evidence="5">
    <location>
        <begin position="4167"/>
        <end position="4201"/>
    </location>
</feature>
<dbReference type="PROSITE" id="PS51375">
    <property type="entry name" value="PPR"/>
    <property type="match status" value="6"/>
</dbReference>
<dbReference type="SUPFAM" id="SSF49899">
    <property type="entry name" value="Concanavalin A-like lectins/glucanases"/>
    <property type="match status" value="1"/>
</dbReference>
<sequence length="4466" mass="497502">MKWVSLLKDFKERVGLSQPPSIESSPSSASSSSARDSNATTSTVQEFAASSPSSCRVDKAVRFSNWLDSLPPGVNLASFKLVALVKRQAEVRKCPQSGLTWSLKIQNHTGASVTVYVEGAAQVKRSWNSVEAIENLFLAAVTVDKLDLELDFKRHWEEFRSSSSEKEKETALNMTVDVFCRLVKQHANVAQLITMLVETHIFSFVVGRAFVTDVEKLKISSKSRSLDVGILLRFFSEVTKDGIKPGTNLLTAVEVLVSGPIDKQSLLDSGILCCLIHILSALLGPDEGNQKQKASTQDILLLAEKNYGGDVVQVRRLEVEGSVVHIMKALANHPSAAQSLIEDNSLELLFQMVANGSLLVFSQYKEGLIPLHTIQLHRHAMQILGLLLVNDNGSTAKYIRKHHLIKVLLMAVKDFNPYSGDPAYTMGIVDLLLECVELSHRPEAGGVRLREDIHNAHGYQFLVQFALVLSKNPVVQAPNSESLSDQTSASESLHATNVERQDSRKNLVSAGSRASRNSHNKPSGHSRSRTPSSDRVSDEVWEKGNDKVKDLEAVQMLQDIFLKAESRELQAEVLNRMFKIFSSHLENYKLCQQLRTVPLLILNMGGFPPSLQEIILKILEYAVTVVNCVPDQELLSLCCLLQQPITSELKQTILSFFVKLLSFDQQYKKVLREVGVLEVLLDDLKQNKFLLGPDQPHSDSNHLEGKSSSSSFKKHLDSKDAIISSPKLLESGSGKFPLFEVEGTIAVAWDCMVSLLKKADANQAAFRSANGVTIVLPFLASNTHRAGVLRVLSCLIIEDATQAHPEELGALVEVLKSEMVTNVSGSQYRLLSEAKCDTFGAMWRILGVNNSAQRVFGETTGFSLVLTTLHSFQSDGEQMNQSSSMVYIKVLTYLLRMVTAGVCDNAVNRMRLHMIISSHTFYDLLSDSGLICVEYERQVIQLMLELALELVIPPFMTSETVSSSDIDTGSAGFILTTPEGSFIPDKERVYNAGAVRVLIRSLLLFTPKVQLEVLNLIAKLAHAGSFNQENLTSVGCVELLLETICPFLSGSSLLVAHALKIVEVLGAYRLSASEVRLLIRYVLQMRLMSSGCSLVDMMEKLILMEDINSENVSLAPFVEMNMSKIGHASIQVSLGERSWPPVAGYSFVCWFQFRNFLKTQTKESEASKVPSKKRSTAGGLHSGGRVLRIFSVGATEGNSLYAELYLQEDGVLTIATSNSCSLSFSGIELEEGRWHHLAVVHSKPNALAGLFQASVAYVYLDGKLRHTGKLGYSPSPFGKPLRGLFQDTDLLRFVPNQACGGGSMAILDSLDTDLPLASNVQRPQSASKQGSSKVDCSGIVWDLERLGNLSLQLSGKKLIFAFDGTCTEAIRVSGTFSMLNLVDPTSAAASPIGGIPRFGRLHGDIYICRQCVIGDSIRPVGGMAVVLALVEAAETRDMLHMALTLLACALHQNPQNVIDMHKYRGYHLLALFLRRRMPLFDMQSLEIFFQIAACEASFSEPRKLEHFQSIPSPAPNIQETSFEDLSLSKLRDEFSSVGSHGDMDDFSAQKDSFSHISELENADMPAETSNCIVLSNADMVEHVLLDWTLWVTAPVSVQISLLGFLEHLVSMHWYRNHNLTILRRINLVQHLLVTLRRGDVEVPVLEKLVVLLGVILEDGFLASELEHVVRFVIMTFDPPELTSRNQIMRESMGKHVIVRNMLLEMLIDLQVTIKSEEPLEQWHKIVSSKLITYYLDEAVHPTSMRWIMTLLGVSLVSSPTFALKFRTSGGYQGLARVLPSFYDSPDIYYILFCLIFGKPVYPRLPEVRMLDFHALMPSDGNYGELKFMELLDSVIAMAKSTFDRLCMQSMLAHQTGNLSQVAAGLVAELAEDNADMVGELQGEALMHKTYAARLMGGEASAPAAATSVLRFMVDLAKMCPPFSAVCRRAEFLESCIDLYFSCVRAAHAVKMAKELSEQSVNTSISIGSYPQGQVSTSSEDMPVALKNMPCDEMETNVTIAEQEVKKPAQEDVQAVESLGGEAVDQESNITVSNGDFSLPDMKNTADANQQEDSQSSASFTIHCIYILAGKLQFQWTKAQSLATPSIESSLSMSEHEPSSDLKSGTQGSFSATTFFAVNLKLLLEIDDSGYGSGPCSAGATAVLDFMAEVLSDFVTEQLKAAQVIESILESVPLYVDAESVLVFQGLCLSRLMNFLERRLVRDDEENENKLDKSRWSSNLDALCWMIVDRAYMGAFPQPAGVLRTLEFLFSMLQLANKDGRIEETAPTAKGLLSIGRGSRQLDAYIHAILKNMNRMILYCFLPSFLLAIGEENLVSCLGLQIEQKKRFVSNSSQEDTGVDICSVLQLLVAHRRIIFCPSNIDSDLNCCLCINLISLIHDQRQNVQSMAVDVLKYLLVHRRAALEDVLVSKPNQGQNLDVLHGGFDILLTGNLSVFFECKVSWSTNKGMDSRRKREMGRRSRDTSKLDQRHREQENERRYALEVVRDAMSTELRVVRQDKYGWVLHAESEWQTHLQELVHERGIFPMSKTWVNEDPAWQLCPIEGPYRMRKKLERCKLKIDTIQNVLNGQFELGEIELSREKHENNFDASDAESDSYFNLLTGNVKQNPVSGELYDGSVFRKADDGRDVASSSAGWNDDRASSINETSLHSATEFGFRSSSESVPQAESIQDKELNDNGEYLIRPYLEPFEKIKFRYNCERVVGLDKHDGIFLIGELSLYIIENFYIDDTGRICEKECEDELSVIDQALGVKKDFSCSMDSHSKSTSSWGATAKACVGGRAWAYDGGAWGKEKVCSGGNVPHPWRMWKLDSVHEILKRDYQLRPVAIELFSMDGCNDLLVFHKKEREEVFKNLVAMNLPRNSMLDATFSGSMKQDTNEGSRLFKIMAKSFSKRWQNGEISNFQYLMHLNTLAGRGYSDLTQYPVFPWVLADYESENLDLSDPKTFRMLDKPMGCQTLEGEEEFKKRYESWDDPEVPKFHYGSHYSSAGIVLFYLLRLPPFSTENQKLQGGQFDHADRLFNSVRDTWFSAAGKGNTSDVGDVVLPPWAKGSAREFIRRHREALESDYVSENLHHWIDLIFGCKQRGKAAEEAVNVFYHYTYEGNVDIDSVTDPAMKASILAQINHFGQTPKQLFLKSHVKRRVDRKLPPHPLKHSSHLLAHEIRKISSSVSQIVTSNEKILVVGTNNLLKPRTYTKYVAWGFPDRSLRFMSYDQDRLLSTHENLHGGHQIQCVGVSHDGQILVSGADDGLVCVWRISKDSPRATRRLELEKALCAHTSRIICLRVSQPYMMIVSGSDDCTVILWDLSSLVFIRQLPEFPSPVSAIYVNDLTGEIVTAAGVMLAIWSINGECLAVINTSQLPSDFILSVTSCTFSDWMETNWYVTGHQSGAVKVWEMIHCSDQRSSQSKATNDAMGGLGLGDRVPEYRLVLHKVLKFHKHPVTALNLTDDLKQLLSGDSSGHLLSWTLPDENLRPGDILILGMKLSLEENVLLVSHFDRFTEGILVLQGKRRFQCPSVDSVHQRMATSAQHFSVNPPSTLLGPSNCNYKTPSLQISKNPLIKPIKTQSLKEICRQESLKEAFRSLSSSFTGQNPPQFRLDDAYSLVLELCASEKCLKQGQQIHTHIAKSNAVGDRVFLSTKLVFMYGKCGSLLNAEKVFDRMSERSVFAWNAMIGAYVAKGEPFEALELYRVMRVYGVPLDARTLFCVVKACGKLKNLCNGSEIHALAIKLGLGDHVFIANSLMGMYAKCDALGVAIRLFHRMSGRKDVVLWNSIISAYIASGQFIEALRIFGEMLEAGLSPSTYTFVTALQACGDMSLGKVGMEIHAAILKSNHHRHVYVANSMIVMYTRCGKIGEALRIFYAMDERDSISGSSMLSGFVQNGLYNEALEFCQEIQEAGLKPDQGSVVSLLAASARSGNLMCGMEIHAYALKSGLDTDLQVGNTLIDLYSKCSKTNYMDSVFQKIPQKDFICWITVIAGHAQNNCHLRVLELFREAQLEKEGVDKLMIGSILRACSGLKCISLAKEIHGYILRRQLSDLVLHNTFVDVYGGCGNVQYASRIFKLIEAKSIVSWTSMISCYVNNGFSNEALDLFLSLKETGIDLDSIALMSVLPAVANLSALWKGKEIHGFLIRKGFIPEGSIASSLVDMYARCGILDNSLRVFNCTRDKDLVLWTSMINAYGMHGHGKAAIDLFKQMEDENLVPDHVTFLALLYACSHSGLVDEGRKFYEAMKNEYQLEPWPEHYTCLVDLLGRANHLEEAFQIVEGMHTEPTAEIWRALLGACRVHSNKKLGEIAAQKLLELDPESPRNYVLVYNVFAATGRWDDVVEVRMRMKGKQLKKDPACSWIEVGNKVHTFIARDRSHPQSDEIYEKLREIIEILEREGGYVAQTKFVLHDVEEKEKVKMLHGHSERLAIAYALLGTPEDSIVSRVGSALVEISGDILKITYSRIRVLTESKADGILTTYSAR</sequence>
<dbReference type="OrthoDB" id="26681at2759"/>